<evidence type="ECO:0000313" key="2">
    <source>
        <dbReference type="EMBL" id="KAF2677785.1"/>
    </source>
</evidence>
<name>A0A6G1II28_9PLEO</name>
<feature type="region of interest" description="Disordered" evidence="1">
    <location>
        <begin position="328"/>
        <end position="378"/>
    </location>
</feature>
<reference evidence="2" key="1">
    <citation type="journal article" date="2020" name="Stud. Mycol.">
        <title>101 Dothideomycetes genomes: a test case for predicting lifestyles and emergence of pathogens.</title>
        <authorList>
            <person name="Haridas S."/>
            <person name="Albert R."/>
            <person name="Binder M."/>
            <person name="Bloem J."/>
            <person name="Labutti K."/>
            <person name="Salamov A."/>
            <person name="Andreopoulos B."/>
            <person name="Baker S."/>
            <person name="Barry K."/>
            <person name="Bills G."/>
            <person name="Bluhm B."/>
            <person name="Cannon C."/>
            <person name="Castanera R."/>
            <person name="Culley D."/>
            <person name="Daum C."/>
            <person name="Ezra D."/>
            <person name="Gonzalez J."/>
            <person name="Henrissat B."/>
            <person name="Kuo A."/>
            <person name="Liang C."/>
            <person name="Lipzen A."/>
            <person name="Lutzoni F."/>
            <person name="Magnuson J."/>
            <person name="Mondo S."/>
            <person name="Nolan M."/>
            <person name="Ohm R."/>
            <person name="Pangilinan J."/>
            <person name="Park H.-J."/>
            <person name="Ramirez L."/>
            <person name="Alfaro M."/>
            <person name="Sun H."/>
            <person name="Tritt A."/>
            <person name="Yoshinaga Y."/>
            <person name="Zwiers L.-H."/>
            <person name="Turgeon B."/>
            <person name="Goodwin S."/>
            <person name="Spatafora J."/>
            <person name="Crous P."/>
            <person name="Grigoriev I."/>
        </authorList>
    </citation>
    <scope>NUCLEOTIDE SEQUENCE</scope>
    <source>
        <strain evidence="2">CBS 122367</strain>
    </source>
</reference>
<feature type="compositionally biased region" description="Basic and acidic residues" evidence="1">
    <location>
        <begin position="510"/>
        <end position="526"/>
    </location>
</feature>
<evidence type="ECO:0008006" key="4">
    <source>
        <dbReference type="Google" id="ProtNLM"/>
    </source>
</evidence>
<feature type="compositionally biased region" description="Low complexity" evidence="1">
    <location>
        <begin position="104"/>
        <end position="138"/>
    </location>
</feature>
<evidence type="ECO:0000256" key="1">
    <source>
        <dbReference type="SAM" id="MobiDB-lite"/>
    </source>
</evidence>
<feature type="region of interest" description="Disordered" evidence="1">
    <location>
        <begin position="510"/>
        <end position="529"/>
    </location>
</feature>
<protein>
    <recommendedName>
        <fullName evidence="4">G-patch domain-containing protein</fullName>
    </recommendedName>
</protein>
<feature type="region of interest" description="Disordered" evidence="1">
    <location>
        <begin position="104"/>
        <end position="193"/>
    </location>
</feature>
<accession>A0A6G1II28</accession>
<organism evidence="2 3">
    <name type="scientific">Lentithecium fluviatile CBS 122367</name>
    <dbReference type="NCBI Taxonomy" id="1168545"/>
    <lineage>
        <taxon>Eukaryota</taxon>
        <taxon>Fungi</taxon>
        <taxon>Dikarya</taxon>
        <taxon>Ascomycota</taxon>
        <taxon>Pezizomycotina</taxon>
        <taxon>Dothideomycetes</taxon>
        <taxon>Pleosporomycetidae</taxon>
        <taxon>Pleosporales</taxon>
        <taxon>Massarineae</taxon>
        <taxon>Lentitheciaceae</taxon>
        <taxon>Lentithecium</taxon>
    </lineage>
</organism>
<keyword evidence="3" id="KW-1185">Reference proteome</keyword>
<dbReference type="Proteomes" id="UP000799291">
    <property type="component" value="Unassembled WGS sequence"/>
</dbReference>
<evidence type="ECO:0000313" key="3">
    <source>
        <dbReference type="Proteomes" id="UP000799291"/>
    </source>
</evidence>
<dbReference type="OrthoDB" id="3366546at2759"/>
<proteinExistence type="predicted"/>
<dbReference type="AlphaFoldDB" id="A0A6G1II28"/>
<feature type="compositionally biased region" description="Basic and acidic residues" evidence="1">
    <location>
        <begin position="578"/>
        <end position="592"/>
    </location>
</feature>
<dbReference type="EMBL" id="MU005618">
    <property type="protein sequence ID" value="KAF2677785.1"/>
    <property type="molecule type" value="Genomic_DNA"/>
</dbReference>
<feature type="region of interest" description="Disordered" evidence="1">
    <location>
        <begin position="578"/>
        <end position="600"/>
    </location>
</feature>
<sequence>MDANAYLRRQGWKGAGHSLDGYGRGIKKPLLIAHKQDQLGLGKRKAAHSVDDQWWMRAFDESLQNIGTGQESTLTQVREKGINRGGLYGFFVKGEGLVGTIMSSEESSVAGGESSSAPSSGTSTPPTSASASDSESPGKPTVFDESENMSRKKNNKRKRGNEEAAPASKKLKQEQDDAGPLAGESDPALVTKKTPLGTFDAEQIAKINTLMEGFGARALIAVKKNAKNGVYGLQLPSDAEKGRKKGELHPLFEDPATGRELMHKAAKVEHEKAMRDAKRDIIKELVVAAMMHGEFPNPECWTLGEALVNFGKISKTIEDVEKAGKRIRKAAKEQRKQQLRDTRAEEKQQLRDTRAEEKRLKQERREAEKKTKADAELAKQQEALSSKIAKLTATEKADYSARAATKNQTLSEYVQRRIDKKEAKRAAKAAEQKAEEQAKRAADALFTVDLEGDATLATDLVPPSYTPLPDGSCPLDPALWEGRTVKRLPKQVREARRKWLEVQRNERKLRAGKRVEKGPTRADMKRKTVASLTRDVLEKEGISKGASKEERALARRKARKIVRVEKSERKRGKKMEVRMKGGVGEGKREMAKVKGGAEAA</sequence>
<gene>
    <name evidence="2" type="ORF">K458DRAFT_395591</name>
</gene>